<evidence type="ECO:0000256" key="6">
    <source>
        <dbReference type="ARBA" id="ARBA00049075"/>
    </source>
</evidence>
<evidence type="ECO:0000256" key="8">
    <source>
        <dbReference type="SAM" id="MobiDB-lite"/>
    </source>
</evidence>
<dbReference type="GO" id="GO:0071164">
    <property type="term" value="F:RNA cap trimethylguanosine synthase activity"/>
    <property type="evidence" value="ECO:0007669"/>
    <property type="project" value="TreeGrafter"/>
</dbReference>
<dbReference type="GeneID" id="111251537"/>
<dbReference type="InterPro" id="IPR019012">
    <property type="entry name" value="RNA_cap_Gua-N2-MeTrfase"/>
</dbReference>
<dbReference type="PANTHER" id="PTHR14741">
    <property type="entry name" value="S-ADENOSYLMETHIONINE-DEPENDENT METHYLTRANSFERASE RELATED"/>
    <property type="match status" value="1"/>
</dbReference>
<dbReference type="Gene3D" id="3.40.50.150">
    <property type="entry name" value="Vaccinia Virus protein VP39"/>
    <property type="match status" value="1"/>
</dbReference>
<dbReference type="RefSeq" id="XP_022663929.1">
    <property type="nucleotide sequence ID" value="XM_022808194.1"/>
</dbReference>
<reference evidence="9" key="1">
    <citation type="submission" date="2021-01" db="UniProtKB">
        <authorList>
            <consortium name="EnsemblMetazoa"/>
        </authorList>
    </citation>
    <scope>IDENTIFICATION</scope>
</reference>
<comment type="similarity">
    <text evidence="2">Belongs to the methyltransferase superfamily. Trimethylguanosine synthase family.</text>
</comment>
<dbReference type="KEGG" id="vde:111251537"/>
<dbReference type="Pfam" id="PF09445">
    <property type="entry name" value="Methyltransf_15"/>
    <property type="match status" value="1"/>
</dbReference>
<sequence length="824" mass="90933">MFGDMFVSPVAVKSVLHRQSGGVGLVVLRYENLMNTLSNLSWHIDPALGVECITQRSANAEPSLRTVPNIIGRPCAFGPVIKKNLNAFVPSILSPAQKQGDETNEVVEIGRHGLQNKYNQLFRGVKDILKGSRYLAQATQIRTILEQRTLTEANGDNQQNVKPPKDAAPYASLWFSSTLWNQPIIQNPYLETRMAKVTHLKGPGYDLAVRSSPVFVYPDYQTGAITPKFVVYFNMTGGLALAAMETVLRIYKIITDAKILQGNQGQPGIVFPAAAAKAGAYKIVMGTQYAEVFISAFQPEHIGHRGCLAAGFSYFLCGLDSGTPPYRVVATGSCGRTRFVLSRSHAGDCPRLPLFHYYSKKKHSDNNNSAINNNGDSTSNTSPSERMLVPNTSNQACISEKATASTKSTAVKGLGRILLACDVGPDGQLTPVSRSSDVVEPQPFPCKLGIYEKEEQIQQGLQNARSAYDNDTPSRYIATLPKEDVLKQRLQSFCLNTEMVPAECALNCVERKPTLKMLREMAVLLNDKSALVRFDLRTCGLCAPSRALLNDTQRKAILYPKQQSFAGNESKPVEANFACSGNTSDRTIGTSPKVAKYFNQRYRLISRFRNDLHLSEEAWFSICPEEIGKHIARRVVGLAKARGGRPLRIIDPCCGAGGNAVQCATMPEIEHVYANDLEEHEISSARQLAALYGVEHKMTFSCGDLFQLRPEDFGDIDALVFSPPWGGPEYLSKPIFDISEMTPSYAAILRHCCQFSRNMAILLPRNVCLDQLAAIAEDLHNPKIENARQVTIELELNLIGRKCKTATVYYGELTNHMAYQSIRM</sequence>
<name>A0A7M7KD12_VARDE</name>
<dbReference type="InterPro" id="IPR029063">
    <property type="entry name" value="SAM-dependent_MTases_sf"/>
</dbReference>
<proteinExistence type="inferred from homology"/>
<keyword evidence="10" id="KW-1185">Reference proteome</keyword>
<feature type="region of interest" description="Disordered" evidence="8">
    <location>
        <begin position="365"/>
        <end position="385"/>
    </location>
</feature>
<dbReference type="EnsemblMetazoa" id="XM_022808194">
    <property type="protein sequence ID" value="XP_022663929"/>
    <property type="gene ID" value="LOC111251537"/>
</dbReference>
<dbReference type="GO" id="GO:0005634">
    <property type="term" value="C:nucleus"/>
    <property type="evidence" value="ECO:0007669"/>
    <property type="project" value="TreeGrafter"/>
</dbReference>
<evidence type="ECO:0000313" key="9">
    <source>
        <dbReference type="EnsemblMetazoa" id="XP_022663929"/>
    </source>
</evidence>
<dbReference type="PANTHER" id="PTHR14741:SF32">
    <property type="entry name" value="TRIMETHYLGUANOSINE SYNTHASE"/>
    <property type="match status" value="1"/>
</dbReference>
<evidence type="ECO:0000313" key="10">
    <source>
        <dbReference type="Proteomes" id="UP000594260"/>
    </source>
</evidence>
<evidence type="ECO:0000256" key="3">
    <source>
        <dbReference type="ARBA" id="ARBA00047418"/>
    </source>
</evidence>
<organism evidence="9 10">
    <name type="scientific">Varroa destructor</name>
    <name type="common">Honeybee mite</name>
    <dbReference type="NCBI Taxonomy" id="109461"/>
    <lineage>
        <taxon>Eukaryota</taxon>
        <taxon>Metazoa</taxon>
        <taxon>Ecdysozoa</taxon>
        <taxon>Arthropoda</taxon>
        <taxon>Chelicerata</taxon>
        <taxon>Arachnida</taxon>
        <taxon>Acari</taxon>
        <taxon>Parasitiformes</taxon>
        <taxon>Mesostigmata</taxon>
        <taxon>Gamasina</taxon>
        <taxon>Dermanyssoidea</taxon>
        <taxon>Varroidae</taxon>
        <taxon>Varroa</taxon>
    </lineage>
</organism>
<dbReference type="OrthoDB" id="194443at2759"/>
<evidence type="ECO:0000256" key="1">
    <source>
        <dbReference type="ARBA" id="ARBA00018517"/>
    </source>
</evidence>
<dbReference type="CDD" id="cd02440">
    <property type="entry name" value="AdoMet_MTases"/>
    <property type="match status" value="1"/>
</dbReference>
<evidence type="ECO:0000256" key="7">
    <source>
        <dbReference type="ARBA" id="ARBA00049790"/>
    </source>
</evidence>
<protein>
    <recommendedName>
        <fullName evidence="1">Trimethylguanosine synthase</fullName>
    </recommendedName>
    <alternativeName>
        <fullName evidence="7">Cap-specific guanine-N(2) methyltransferase</fullName>
    </alternativeName>
</protein>
<accession>A0A7M7KD12</accession>
<dbReference type="InParanoid" id="A0A7M7KD12"/>
<dbReference type="AlphaFoldDB" id="A0A7M7KD12"/>
<evidence type="ECO:0000256" key="4">
    <source>
        <dbReference type="ARBA" id="ARBA00048740"/>
    </source>
</evidence>
<comment type="catalytic activity">
    <reaction evidence="3">
        <text>a 5'-end (N(2),N(7)-dimethyl 5'-triphosphoguanosine)-ribonucleoside in snoRNA + S-adenosyl-L-methionine = a 5'-end (N(2),N(2),N(7)-trimethyl 5'-triphosphoguanosine)-ribonucleoside in snoRNA + S-adenosyl-L-homocysteine + H(+)</text>
        <dbReference type="Rhea" id="RHEA:78507"/>
        <dbReference type="Rhea" id="RHEA-COMP:19088"/>
        <dbReference type="Rhea" id="RHEA-COMP:19090"/>
        <dbReference type="ChEBI" id="CHEBI:15378"/>
        <dbReference type="ChEBI" id="CHEBI:57856"/>
        <dbReference type="ChEBI" id="CHEBI:59789"/>
        <dbReference type="ChEBI" id="CHEBI:167623"/>
        <dbReference type="ChEBI" id="CHEBI:172880"/>
    </reaction>
    <physiologicalReaction direction="left-to-right" evidence="3">
        <dbReference type="Rhea" id="RHEA:78508"/>
    </physiologicalReaction>
</comment>
<comment type="catalytic activity">
    <reaction evidence="6">
        <text>a 5'-end (N(7)-methyl 5'-triphosphoguanosine)-ribonucleoside in snRNA + S-adenosyl-L-methionine = a 5'-end (N(2),N(7)-dimethyl 5'-triphosphoguanosine)-ribonucleoside in snRNA + S-adenosyl-L-homocysteine + H(+)</text>
        <dbReference type="Rhea" id="RHEA:78471"/>
        <dbReference type="Rhea" id="RHEA-COMP:19085"/>
        <dbReference type="Rhea" id="RHEA-COMP:19087"/>
        <dbReference type="ChEBI" id="CHEBI:15378"/>
        <dbReference type="ChEBI" id="CHEBI:57856"/>
        <dbReference type="ChEBI" id="CHEBI:59789"/>
        <dbReference type="ChEBI" id="CHEBI:156461"/>
        <dbReference type="ChEBI" id="CHEBI:172880"/>
    </reaction>
    <physiologicalReaction direction="left-to-right" evidence="6">
        <dbReference type="Rhea" id="RHEA:78472"/>
    </physiologicalReaction>
</comment>
<dbReference type="SUPFAM" id="SSF53335">
    <property type="entry name" value="S-adenosyl-L-methionine-dependent methyltransferases"/>
    <property type="match status" value="1"/>
</dbReference>
<dbReference type="Proteomes" id="UP000594260">
    <property type="component" value="Unplaced"/>
</dbReference>
<comment type="catalytic activity">
    <reaction evidence="5">
        <text>a 5'-end (N(2),N(7)-dimethyl 5'-triphosphoguanosine)-ribonucleoside in snRNA + S-adenosyl-L-methionine = a 5'-end (N(2),N(2),N(7)-trimethyl 5'-triphosphoguanosine)-ribonucleoside in snRNA + S-adenosyl-L-homocysteine + H(+)</text>
        <dbReference type="Rhea" id="RHEA:78479"/>
        <dbReference type="Rhea" id="RHEA-COMP:19087"/>
        <dbReference type="Rhea" id="RHEA-COMP:19089"/>
        <dbReference type="ChEBI" id="CHEBI:15378"/>
        <dbReference type="ChEBI" id="CHEBI:57856"/>
        <dbReference type="ChEBI" id="CHEBI:59789"/>
        <dbReference type="ChEBI" id="CHEBI:167623"/>
        <dbReference type="ChEBI" id="CHEBI:172880"/>
    </reaction>
    <physiologicalReaction direction="left-to-right" evidence="5">
        <dbReference type="Rhea" id="RHEA:78480"/>
    </physiologicalReaction>
</comment>
<evidence type="ECO:0000256" key="5">
    <source>
        <dbReference type="ARBA" id="ARBA00048763"/>
    </source>
</evidence>
<evidence type="ECO:0000256" key="2">
    <source>
        <dbReference type="ARBA" id="ARBA00025783"/>
    </source>
</evidence>
<comment type="catalytic activity">
    <reaction evidence="4">
        <text>a 5'-end (N(7)-methyl 5'-triphosphoguanosine)-ribonucleoside in snoRNA + S-adenosyl-L-methionine = a 5'-end (N(2),N(7)-dimethyl 5'-triphosphoguanosine)-ribonucleoside in snoRNA + S-adenosyl-L-homocysteine + H(+)</text>
        <dbReference type="Rhea" id="RHEA:78475"/>
        <dbReference type="Rhea" id="RHEA-COMP:19086"/>
        <dbReference type="Rhea" id="RHEA-COMP:19088"/>
        <dbReference type="ChEBI" id="CHEBI:15378"/>
        <dbReference type="ChEBI" id="CHEBI:57856"/>
        <dbReference type="ChEBI" id="CHEBI:59789"/>
        <dbReference type="ChEBI" id="CHEBI:156461"/>
        <dbReference type="ChEBI" id="CHEBI:172880"/>
    </reaction>
    <physiologicalReaction direction="left-to-right" evidence="4">
        <dbReference type="Rhea" id="RHEA:78476"/>
    </physiologicalReaction>
</comment>
<feature type="compositionally biased region" description="Polar residues" evidence="8">
    <location>
        <begin position="375"/>
        <end position="385"/>
    </location>
</feature>